<name>A0A4Q1D9W3_9BACT</name>
<protein>
    <submittedName>
        <fullName evidence="1">DUF3861 family protein</fullName>
    </submittedName>
</protein>
<reference evidence="1 2" key="1">
    <citation type="submission" date="2019-01" db="EMBL/GenBank/DDBJ databases">
        <title>Filimonas sp. strain TTM-71.</title>
        <authorList>
            <person name="Chen W.-M."/>
        </authorList>
    </citation>
    <scope>NUCLEOTIDE SEQUENCE [LARGE SCALE GENOMIC DNA]</scope>
    <source>
        <strain evidence="1 2">TTM-71</strain>
    </source>
</reference>
<dbReference type="OrthoDB" id="119700at2"/>
<dbReference type="InterPro" id="IPR024476">
    <property type="entry name" value="DUF3861"/>
</dbReference>
<evidence type="ECO:0000313" key="1">
    <source>
        <dbReference type="EMBL" id="RXK85249.1"/>
    </source>
</evidence>
<comment type="caution">
    <text evidence="1">The sequence shown here is derived from an EMBL/GenBank/DDBJ whole genome shotgun (WGS) entry which is preliminary data.</text>
</comment>
<dbReference type="InterPro" id="IPR038194">
    <property type="entry name" value="DUF3861_sf"/>
</dbReference>
<dbReference type="Pfam" id="PF12977">
    <property type="entry name" value="DUF3861"/>
    <property type="match status" value="1"/>
</dbReference>
<sequence>YFTVTLHPLHTCFLIIRRPPSPALRFYTPPVSFAGSYLSAINAAYATRFYHPSPAYILLPALSFANSNENAAFGIRLKFFSEAVLCNENNPLFEEVALAFTQFMKSLKK</sequence>
<dbReference type="AlphaFoldDB" id="A0A4Q1D9W3"/>
<organism evidence="1 2">
    <name type="scientific">Filimonas effusa</name>
    <dbReference type="NCBI Taxonomy" id="2508721"/>
    <lineage>
        <taxon>Bacteria</taxon>
        <taxon>Pseudomonadati</taxon>
        <taxon>Bacteroidota</taxon>
        <taxon>Chitinophagia</taxon>
        <taxon>Chitinophagales</taxon>
        <taxon>Chitinophagaceae</taxon>
        <taxon>Filimonas</taxon>
    </lineage>
</organism>
<proteinExistence type="predicted"/>
<feature type="non-terminal residue" evidence="1">
    <location>
        <position position="1"/>
    </location>
</feature>
<dbReference type="Gene3D" id="3.10.20.850">
    <property type="entry name" value="Protein of unknown function DUF3861"/>
    <property type="match status" value="1"/>
</dbReference>
<accession>A0A4Q1D9W3</accession>
<gene>
    <name evidence="1" type="ORF">ESB13_00005</name>
</gene>
<evidence type="ECO:0000313" key="2">
    <source>
        <dbReference type="Proteomes" id="UP000290545"/>
    </source>
</evidence>
<dbReference type="RefSeq" id="WP_129001001.1">
    <property type="nucleotide sequence ID" value="NZ_SDHZ01000001.1"/>
</dbReference>
<dbReference type="Proteomes" id="UP000290545">
    <property type="component" value="Unassembled WGS sequence"/>
</dbReference>
<keyword evidence="2" id="KW-1185">Reference proteome</keyword>
<dbReference type="EMBL" id="SDHZ01000001">
    <property type="protein sequence ID" value="RXK85249.1"/>
    <property type="molecule type" value="Genomic_DNA"/>
</dbReference>